<comment type="caution">
    <text evidence="1">The sequence shown here is derived from an EMBL/GenBank/DDBJ whole genome shotgun (WGS) entry which is preliminary data.</text>
</comment>
<dbReference type="EMBL" id="BKZV01000007">
    <property type="protein sequence ID" value="GER85326.1"/>
    <property type="molecule type" value="Genomic_DNA"/>
</dbReference>
<evidence type="ECO:0000313" key="1">
    <source>
        <dbReference type="EMBL" id="GER85326.1"/>
    </source>
</evidence>
<protein>
    <submittedName>
        <fullName evidence="1">Uncharacterized protein</fullName>
    </submittedName>
</protein>
<accession>A0A5J4KIB7</accession>
<dbReference type="AlphaFoldDB" id="A0A5J4KIB7"/>
<evidence type="ECO:0000313" key="2">
    <source>
        <dbReference type="Proteomes" id="UP000334820"/>
    </source>
</evidence>
<sequence>MNPGEEGGSLLALRQGETLQPLSWYRAPREAKGTGLSVSDGFASHRMGRRVIPSHSALLSCGTVGCCRSGPEARAAAAAGKPLA</sequence>
<name>A0A5J4KIB7_9CHLR</name>
<reference evidence="1 2" key="1">
    <citation type="journal article" date="2019" name="Int. J. Syst. Evol. Microbiol.">
        <title>Thermogemmatispora aurantia sp. nov. and Thermogemmatispora argillosa sp. nov., within the class Ktedonobacteria, and emended description of the genus Thermogemmatispora.</title>
        <authorList>
            <person name="Zheng Y."/>
            <person name="Wang C.M."/>
            <person name="Sakai Y."/>
            <person name="Abe K."/>
            <person name="Yokota A."/>
            <person name="Yabe S."/>
        </authorList>
    </citation>
    <scope>NUCLEOTIDE SEQUENCE [LARGE SCALE GENOMIC DNA]</scope>
    <source>
        <strain evidence="1 2">A1-2</strain>
    </source>
</reference>
<dbReference type="Proteomes" id="UP000334820">
    <property type="component" value="Unassembled WGS sequence"/>
</dbReference>
<gene>
    <name evidence="1" type="ORF">KTAU_39610</name>
</gene>
<organism evidence="1 2">
    <name type="scientific">Thermogemmatispora aurantia</name>
    <dbReference type="NCBI Taxonomy" id="2045279"/>
    <lineage>
        <taxon>Bacteria</taxon>
        <taxon>Bacillati</taxon>
        <taxon>Chloroflexota</taxon>
        <taxon>Ktedonobacteria</taxon>
        <taxon>Thermogemmatisporales</taxon>
        <taxon>Thermogemmatisporaceae</taxon>
        <taxon>Thermogemmatispora</taxon>
    </lineage>
</organism>
<keyword evidence="2" id="KW-1185">Reference proteome</keyword>
<proteinExistence type="predicted"/>